<protein>
    <submittedName>
        <fullName evidence="1">Uncharacterized protein</fullName>
    </submittedName>
</protein>
<dbReference type="EMBL" id="BMWC01000012">
    <property type="protein sequence ID" value="GGX26580.1"/>
    <property type="molecule type" value="Genomic_DNA"/>
</dbReference>
<sequence length="105" mass="11481">MLGMDQALALKDGEGVSNRHTGNPVMLDKFGLRGQLFALFESPTVDGLAQLVGDLPEDRTIARGVEIAEEAGRERGHVYSFRYLDEWASFVATVESLAIREGRGT</sequence>
<proteinExistence type="predicted"/>
<organism evidence="1 2">
    <name type="scientific">Streptomyces lomondensis</name>
    <dbReference type="NCBI Taxonomy" id="68229"/>
    <lineage>
        <taxon>Bacteria</taxon>
        <taxon>Bacillati</taxon>
        <taxon>Actinomycetota</taxon>
        <taxon>Actinomycetes</taxon>
        <taxon>Kitasatosporales</taxon>
        <taxon>Streptomycetaceae</taxon>
        <taxon>Streptomyces</taxon>
    </lineage>
</organism>
<evidence type="ECO:0000313" key="1">
    <source>
        <dbReference type="EMBL" id="GGX26580.1"/>
    </source>
</evidence>
<evidence type="ECO:0000313" key="2">
    <source>
        <dbReference type="Proteomes" id="UP000617743"/>
    </source>
</evidence>
<comment type="caution">
    <text evidence="1">The sequence shown here is derived from an EMBL/GenBank/DDBJ whole genome shotgun (WGS) entry which is preliminary data.</text>
</comment>
<gene>
    <name evidence="1" type="ORF">GCM10010383_66460</name>
</gene>
<accession>A0ABQ2XPB8</accession>
<reference evidence="2" key="1">
    <citation type="journal article" date="2019" name="Int. J. Syst. Evol. Microbiol.">
        <title>The Global Catalogue of Microorganisms (GCM) 10K type strain sequencing project: providing services to taxonomists for standard genome sequencing and annotation.</title>
        <authorList>
            <consortium name="The Broad Institute Genomics Platform"/>
            <consortium name="The Broad Institute Genome Sequencing Center for Infectious Disease"/>
            <person name="Wu L."/>
            <person name="Ma J."/>
        </authorList>
    </citation>
    <scope>NUCLEOTIDE SEQUENCE [LARGE SCALE GENOMIC DNA]</scope>
    <source>
        <strain evidence="2">JCM 4866</strain>
    </source>
</reference>
<name>A0ABQ2XPB8_9ACTN</name>
<dbReference type="Proteomes" id="UP000617743">
    <property type="component" value="Unassembled WGS sequence"/>
</dbReference>
<keyword evidence="2" id="KW-1185">Reference proteome</keyword>